<dbReference type="EMBL" id="CP136521">
    <property type="protein sequence ID" value="WOD43657.1"/>
    <property type="molecule type" value="Genomic_DNA"/>
</dbReference>
<accession>A0AA97EM21</accession>
<keyword evidence="2" id="KW-1185">Reference proteome</keyword>
<protein>
    <recommendedName>
        <fullName evidence="3">Lipoprotein</fullName>
    </recommendedName>
</protein>
<evidence type="ECO:0000313" key="2">
    <source>
        <dbReference type="Proteomes" id="UP001302486"/>
    </source>
</evidence>
<name>A0AA97EM21_9FLAO</name>
<reference evidence="2" key="1">
    <citation type="submission" date="2024-06" db="EMBL/GenBank/DDBJ databases">
        <title>Hwangdonia haimaensis gen. nov., sp. nov., a member of the family Flavobacteriaceae isolated from the haima cold seep.</title>
        <authorList>
            <person name="Li J."/>
        </authorList>
    </citation>
    <scope>NUCLEOTIDE SEQUENCE [LARGE SCALE GENOMIC DNA]</scope>
    <source>
        <strain evidence="2">SCSIO 19198</strain>
    </source>
</reference>
<gene>
    <name evidence="1" type="ORF">RNZ46_16860</name>
</gene>
<organism evidence="1 2">
    <name type="scientific">Hwangdonia lutea</name>
    <dbReference type="NCBI Taxonomy" id="3075823"/>
    <lineage>
        <taxon>Bacteria</taxon>
        <taxon>Pseudomonadati</taxon>
        <taxon>Bacteroidota</taxon>
        <taxon>Flavobacteriia</taxon>
        <taxon>Flavobacteriales</taxon>
        <taxon>Flavobacteriaceae</taxon>
        <taxon>Hwangdonia</taxon>
    </lineage>
</organism>
<dbReference type="KEGG" id="hws:RNZ46_16860"/>
<proteinExistence type="predicted"/>
<dbReference type="Proteomes" id="UP001302486">
    <property type="component" value="Chromosome"/>
</dbReference>
<evidence type="ECO:0000313" key="1">
    <source>
        <dbReference type="EMBL" id="WOD43657.1"/>
    </source>
</evidence>
<evidence type="ECO:0008006" key="3">
    <source>
        <dbReference type="Google" id="ProtNLM"/>
    </source>
</evidence>
<dbReference type="RefSeq" id="WP_316983340.1">
    <property type="nucleotide sequence ID" value="NZ_CP136521.1"/>
</dbReference>
<sequence>MKKYFYILFSLWIICFSCKEKQKEAVILKEKAVVEIQKKEKKDSISLKQLLKINNLDSIYALSNKVSPNFLKADFNGDNKEDIAFLVEELKSKKIGLIFFHSNDSYFILGAGIKFNDDLDDMNWLDILKLDNNKIQYKMLFDEETFDIIGDKEVIIPNIGISIREEEGSGGLLYFKEGSYKYLHQGC</sequence>
<dbReference type="AlphaFoldDB" id="A0AA97EM21"/>